<dbReference type="PANTHER" id="PTHR36926:SF1">
    <property type="entry name" value="COLICIN V PRODUCTION PROTEIN"/>
    <property type="match status" value="1"/>
</dbReference>
<accession>A0A445MZN7</accession>
<reference evidence="6" key="1">
    <citation type="submission" date="2018-01" db="EMBL/GenBank/DDBJ databases">
        <authorList>
            <person name="Regsiter A."/>
            <person name="William W."/>
        </authorList>
    </citation>
    <scope>NUCLEOTIDE SEQUENCE</scope>
    <source>
        <strain evidence="6">TRIP AH-1</strain>
    </source>
</reference>
<feature type="transmembrane region" description="Helical" evidence="5">
    <location>
        <begin position="99"/>
        <end position="120"/>
    </location>
</feature>
<dbReference type="AlphaFoldDB" id="A0A445MZN7"/>
<evidence type="ECO:0000256" key="3">
    <source>
        <dbReference type="ARBA" id="ARBA00022989"/>
    </source>
</evidence>
<dbReference type="Pfam" id="PF02674">
    <property type="entry name" value="Colicin_V"/>
    <property type="match status" value="1"/>
</dbReference>
<evidence type="ECO:0000313" key="6">
    <source>
        <dbReference type="EMBL" id="SPD74954.1"/>
    </source>
</evidence>
<dbReference type="PANTHER" id="PTHR36926">
    <property type="entry name" value="COLICIN V PRODUCTION PROTEIN"/>
    <property type="match status" value="1"/>
</dbReference>
<dbReference type="GO" id="GO:0016020">
    <property type="term" value="C:membrane"/>
    <property type="evidence" value="ECO:0007669"/>
    <property type="project" value="UniProtKB-SubCell"/>
</dbReference>
<sequence length="223" mass="25037">MGEHYHKGVPGTSTCCHYIDLDEITILLIKILIMNILDMIIIVIMIYLILRGIFRGFFMEIASLAGLVLGIVAGMNFHPRITILLKPHLPSFDGRILDIISFSIIFIVVLIVCNILGWFLKTIIHKTFLGWTDRGMGALLAILKGVIVANLFIFLLNFFVPSDSPLIAKSRLAPLIKSSYQWIIGLVSPDFFDKWKREIPLKTKNAEEAVSKKIGAITKTDGR</sequence>
<dbReference type="EMBL" id="OJIN01000180">
    <property type="protein sequence ID" value="SPD74954.1"/>
    <property type="molecule type" value="Genomic_DNA"/>
</dbReference>
<feature type="transmembrane region" description="Helical" evidence="5">
    <location>
        <begin position="141"/>
        <end position="160"/>
    </location>
</feature>
<evidence type="ECO:0000256" key="4">
    <source>
        <dbReference type="ARBA" id="ARBA00023136"/>
    </source>
</evidence>
<comment type="subcellular location">
    <subcellularLocation>
        <location evidence="1">Membrane</location>
        <topology evidence="1">Multi-pass membrane protein</topology>
    </subcellularLocation>
</comment>
<evidence type="ECO:0000256" key="2">
    <source>
        <dbReference type="ARBA" id="ARBA00022692"/>
    </source>
</evidence>
<name>A0A445MZN7_9BACT</name>
<dbReference type="InterPro" id="IPR052719">
    <property type="entry name" value="CvpA-like"/>
</dbReference>
<dbReference type="InterPro" id="IPR003825">
    <property type="entry name" value="Colicin-V_CvpA"/>
</dbReference>
<keyword evidence="2 5" id="KW-0812">Transmembrane</keyword>
<dbReference type="GO" id="GO:0009403">
    <property type="term" value="P:toxin biosynthetic process"/>
    <property type="evidence" value="ECO:0007669"/>
    <property type="project" value="InterPro"/>
</dbReference>
<organism evidence="6">
    <name type="scientific">uncultured Desulfobacterium sp</name>
    <dbReference type="NCBI Taxonomy" id="201089"/>
    <lineage>
        <taxon>Bacteria</taxon>
        <taxon>Pseudomonadati</taxon>
        <taxon>Thermodesulfobacteriota</taxon>
        <taxon>Desulfobacteria</taxon>
        <taxon>Desulfobacterales</taxon>
        <taxon>Desulfobacteriaceae</taxon>
        <taxon>Desulfobacterium</taxon>
        <taxon>environmental samples</taxon>
    </lineage>
</organism>
<gene>
    <name evidence="6" type="primary">cvpA</name>
    <name evidence="6" type="ORF">PITCH_A390051</name>
</gene>
<proteinExistence type="predicted"/>
<evidence type="ECO:0000256" key="5">
    <source>
        <dbReference type="SAM" id="Phobius"/>
    </source>
</evidence>
<protein>
    <submittedName>
        <fullName evidence="6">CvpA family protein</fullName>
    </submittedName>
</protein>
<evidence type="ECO:0000256" key="1">
    <source>
        <dbReference type="ARBA" id="ARBA00004141"/>
    </source>
</evidence>
<keyword evidence="3 5" id="KW-1133">Transmembrane helix</keyword>
<feature type="transmembrane region" description="Helical" evidence="5">
    <location>
        <begin position="27"/>
        <end position="50"/>
    </location>
</feature>
<feature type="transmembrane region" description="Helical" evidence="5">
    <location>
        <begin position="57"/>
        <end position="79"/>
    </location>
</feature>
<keyword evidence="4 5" id="KW-0472">Membrane</keyword>